<feature type="transmembrane region" description="Helical" evidence="1">
    <location>
        <begin position="130"/>
        <end position="150"/>
    </location>
</feature>
<organism evidence="2 3">
    <name type="scientific">Heterorhabditis bacteriophora</name>
    <name type="common">Entomopathogenic nematode worm</name>
    <dbReference type="NCBI Taxonomy" id="37862"/>
    <lineage>
        <taxon>Eukaryota</taxon>
        <taxon>Metazoa</taxon>
        <taxon>Ecdysozoa</taxon>
        <taxon>Nematoda</taxon>
        <taxon>Chromadorea</taxon>
        <taxon>Rhabditida</taxon>
        <taxon>Rhabditina</taxon>
        <taxon>Rhabditomorpha</taxon>
        <taxon>Strongyloidea</taxon>
        <taxon>Heterorhabditidae</taxon>
        <taxon>Heterorhabditis</taxon>
    </lineage>
</organism>
<accession>A0A1I7WM36</accession>
<keyword evidence="2" id="KW-1185">Reference proteome</keyword>
<keyword evidence="1" id="KW-0812">Transmembrane</keyword>
<feature type="transmembrane region" description="Helical" evidence="1">
    <location>
        <begin position="81"/>
        <end position="101"/>
    </location>
</feature>
<dbReference type="AlphaFoldDB" id="A0A1I7WM36"/>
<protein>
    <submittedName>
        <fullName evidence="3">Transmembrane protein</fullName>
    </submittedName>
</protein>
<evidence type="ECO:0000313" key="2">
    <source>
        <dbReference type="Proteomes" id="UP000095283"/>
    </source>
</evidence>
<reference evidence="3" key="1">
    <citation type="submission" date="2016-11" db="UniProtKB">
        <authorList>
            <consortium name="WormBaseParasite"/>
        </authorList>
    </citation>
    <scope>IDENTIFICATION</scope>
</reference>
<dbReference type="WBParaSite" id="Hba_06209">
    <property type="protein sequence ID" value="Hba_06209"/>
    <property type="gene ID" value="Hba_06209"/>
</dbReference>
<proteinExistence type="predicted"/>
<keyword evidence="1" id="KW-1133">Transmembrane helix</keyword>
<evidence type="ECO:0000313" key="3">
    <source>
        <dbReference type="WBParaSite" id="Hba_06209"/>
    </source>
</evidence>
<dbReference type="Proteomes" id="UP000095283">
    <property type="component" value="Unplaced"/>
</dbReference>
<keyword evidence="1" id="KW-0472">Membrane</keyword>
<sequence length="176" mass="20630">MAETIVTTHEVECREQQLEKVVVFNDRAELKRLVKCELAPGMNEVHVKVKFRLYNVQFIIIHSTILSIITSGKQALKVLSLVVADNLVEIYFFIIPDYLFWKCFAVDSGRLDECSTGRYMKKLFQSMLDFLFISFIILFIDLICHCYYFCSVGEFFNIYIMSKCPIYIFLRKVEGQ</sequence>
<evidence type="ECO:0000256" key="1">
    <source>
        <dbReference type="SAM" id="Phobius"/>
    </source>
</evidence>
<name>A0A1I7WM36_HETBA</name>